<dbReference type="SUPFAM" id="SSF51126">
    <property type="entry name" value="Pectin lyase-like"/>
    <property type="match status" value="2"/>
</dbReference>
<organism evidence="3 4">
    <name type="scientific">Ornithinibacillus bavariensis</name>
    <dbReference type="NCBI Taxonomy" id="545502"/>
    <lineage>
        <taxon>Bacteria</taxon>
        <taxon>Bacillati</taxon>
        <taxon>Bacillota</taxon>
        <taxon>Bacilli</taxon>
        <taxon>Bacillales</taxon>
        <taxon>Bacillaceae</taxon>
        <taxon>Ornithinibacillus</taxon>
    </lineage>
</organism>
<comment type="caution">
    <text evidence="3">The sequence shown here is derived from an EMBL/GenBank/DDBJ whole genome shotgun (WGS) entry which is preliminary data.</text>
</comment>
<dbReference type="Pfam" id="PF12708">
    <property type="entry name" value="Pect-lyase_RHGA_epim"/>
    <property type="match status" value="1"/>
</dbReference>
<dbReference type="RefSeq" id="WP_212921195.1">
    <property type="nucleotide sequence ID" value="NZ_BORP01000004.1"/>
</dbReference>
<dbReference type="InterPro" id="IPR012334">
    <property type="entry name" value="Pectin_lyas_fold"/>
</dbReference>
<dbReference type="InterPro" id="IPR039448">
    <property type="entry name" value="Beta_helix"/>
</dbReference>
<gene>
    <name evidence="3" type="ORF">J43TS3_23420</name>
</gene>
<protein>
    <recommendedName>
        <fullName evidence="5">Pectate lyase superfamily protein domain-containing protein</fullName>
    </recommendedName>
</protein>
<proteinExistence type="predicted"/>
<evidence type="ECO:0000313" key="3">
    <source>
        <dbReference type="EMBL" id="GIO27731.1"/>
    </source>
</evidence>
<name>A0A920C6B5_9BACI</name>
<evidence type="ECO:0000259" key="1">
    <source>
        <dbReference type="Pfam" id="PF12708"/>
    </source>
</evidence>
<dbReference type="InterPro" id="IPR011050">
    <property type="entry name" value="Pectin_lyase_fold/virulence"/>
</dbReference>
<evidence type="ECO:0000259" key="2">
    <source>
        <dbReference type="Pfam" id="PF13229"/>
    </source>
</evidence>
<dbReference type="SMART" id="SM00710">
    <property type="entry name" value="PbH1"/>
    <property type="match status" value="10"/>
</dbReference>
<accession>A0A920C6B5</accession>
<dbReference type="AlphaFoldDB" id="A0A920C6B5"/>
<feature type="domain" description="Right handed beta helix" evidence="2">
    <location>
        <begin position="414"/>
        <end position="585"/>
    </location>
</feature>
<dbReference type="Proteomes" id="UP000676917">
    <property type="component" value="Unassembled WGS sequence"/>
</dbReference>
<evidence type="ECO:0000313" key="4">
    <source>
        <dbReference type="Proteomes" id="UP000676917"/>
    </source>
</evidence>
<dbReference type="EMBL" id="BORP01000004">
    <property type="protein sequence ID" value="GIO27731.1"/>
    <property type="molecule type" value="Genomic_DNA"/>
</dbReference>
<dbReference type="InterPro" id="IPR006626">
    <property type="entry name" value="PbH1"/>
</dbReference>
<feature type="domain" description="Rhamnogalacturonase A/B/Epimerase-like pectate lyase" evidence="1">
    <location>
        <begin position="108"/>
        <end position="369"/>
    </location>
</feature>
<sequence length="627" mass="68346">MAELINKQDSLNKGRVKINESILASERAEQNSTEALNTANEAKELSEDTQTQLDTIVINGDSSVEAAQARVDENGYAYLKLKARLDTEHSQVTSSIENTNIDLKERGINIKTLGAIGDGVADDTQIIQYALNLAKSSNVHIFIPSGTYKITSVLNVYSNTHITLDSDATILRAHDGSFFLNGEYGGNYTGYEGNGNITFEGGTLDGNIINFPSNFSGISLGHGKNITARNMVFKDMIFGHWFDVSGCSDVLIENCQFLGYKDSGGREYSEAIQISSHSEGGFPAFGSYDSTPSRNVTIKDCYFGSSGTEGTTAWAVGVGDHGQVDGVYNSNIKIIGNTFENLTYAGVRIFKYRDTIIQNNSFLNCQRGVIISNPSTIVETSKNIIIDNNIFRNTIGRDIEAGAWFVGGVVSKMESIVIRGNIFDNDIPSLTDSIFIRLADNVSIESNIFKNVYRAAYLLYVSNMNFVKNKITDVVRETVFTDEPDVGFRNMGLTSNFIIEGNIINGTGRHGLYVAYVKGFSINNNVINSPAIETDNTRSGVLLTSSSSDGFIAHNKVRMNVSGNQNQYGVQSTATTSNIQLFNNDLEGKTGKQNLRGANVFDGFYITDSVGVRRIVTVNTSGTLVVN</sequence>
<keyword evidence="4" id="KW-1185">Reference proteome</keyword>
<evidence type="ECO:0008006" key="5">
    <source>
        <dbReference type="Google" id="ProtNLM"/>
    </source>
</evidence>
<reference evidence="3" key="1">
    <citation type="submission" date="2021-03" db="EMBL/GenBank/DDBJ databases">
        <title>Antimicrobial resistance genes in bacteria isolated from Japanese honey, and their potential for conferring macrolide and lincosamide resistance in the American foulbrood pathogen Paenibacillus larvae.</title>
        <authorList>
            <person name="Okamoto M."/>
            <person name="Kumagai M."/>
            <person name="Kanamori H."/>
            <person name="Takamatsu D."/>
        </authorList>
    </citation>
    <scope>NUCLEOTIDE SEQUENCE</scope>
    <source>
        <strain evidence="3">J43TS3</strain>
    </source>
</reference>
<dbReference type="InterPro" id="IPR024535">
    <property type="entry name" value="RHGA/B-epi-like_pectate_lyase"/>
</dbReference>
<dbReference type="Gene3D" id="2.160.20.10">
    <property type="entry name" value="Single-stranded right-handed beta-helix, Pectin lyase-like"/>
    <property type="match status" value="1"/>
</dbReference>
<dbReference type="Pfam" id="PF13229">
    <property type="entry name" value="Beta_helix"/>
    <property type="match status" value="1"/>
</dbReference>